<name>A0A2A7TZB3_EDWTA</name>
<proteinExistence type="predicted"/>
<evidence type="ECO:0000256" key="1">
    <source>
        <dbReference type="ARBA" id="ARBA00022723"/>
    </source>
</evidence>
<dbReference type="Proteomes" id="UP000219788">
    <property type="component" value="Unassembled WGS sequence"/>
</dbReference>
<dbReference type="SFLD" id="SFLDG01129">
    <property type="entry name" value="C1.5:_HAD__Beta-PGM__Phosphata"/>
    <property type="match status" value="1"/>
</dbReference>
<dbReference type="Gene3D" id="3.40.50.1000">
    <property type="entry name" value="HAD superfamily/HAD-like"/>
    <property type="match status" value="1"/>
</dbReference>
<dbReference type="NCBIfam" id="NF011564">
    <property type="entry name" value="PRK14988.1"/>
    <property type="match status" value="1"/>
</dbReference>
<dbReference type="Pfam" id="PF00702">
    <property type="entry name" value="Hydrolase"/>
    <property type="match status" value="1"/>
</dbReference>
<dbReference type="GO" id="GO:0005829">
    <property type="term" value="C:cytosol"/>
    <property type="evidence" value="ECO:0007669"/>
    <property type="project" value="TreeGrafter"/>
</dbReference>
<sequence>MTPTLDWSDIDTVLLDMDGTLIDLAFDNYFWLTLVPQTLSATRGISAQAAQALIQREYQAVAHTLEWYCFDYWSTRLGLDIQRMTLEQRERVRIRPDTLPFLSALRASGRRTILLTNAHPHGLAMKMAQTGLASHLDLLYSTHIFGYPKEDQRLWQAVQQRCAFDPNRTLFVDDAEPILDAARQFGIRYCLGVSNPDSGKAEKHFTRHTALNDYRNLLPAIAADRGGQERRVG</sequence>
<evidence type="ECO:0000313" key="2">
    <source>
        <dbReference type="EMBL" id="PEH71390.1"/>
    </source>
</evidence>
<dbReference type="NCBIfam" id="TIGR01509">
    <property type="entry name" value="HAD-SF-IA-v3"/>
    <property type="match status" value="1"/>
</dbReference>
<gene>
    <name evidence="2" type="ORF">CRM76_05240</name>
</gene>
<comment type="caution">
    <text evidence="2">The sequence shown here is derived from an EMBL/GenBank/DDBJ whole genome shotgun (WGS) entry which is preliminary data.</text>
</comment>
<accession>A0A2A7TZB3</accession>
<dbReference type="AlphaFoldDB" id="A0A2A7TZB3"/>
<evidence type="ECO:0000313" key="3">
    <source>
        <dbReference type="Proteomes" id="UP000219788"/>
    </source>
</evidence>
<dbReference type="OrthoDB" id="9773910at2"/>
<dbReference type="PANTHER" id="PTHR43434:SF3">
    <property type="entry name" value="GMP_IMP NUCLEOTIDASE YRFG"/>
    <property type="match status" value="1"/>
</dbReference>
<dbReference type="PANTHER" id="PTHR43434">
    <property type="entry name" value="PHOSPHOGLYCOLATE PHOSPHATASE"/>
    <property type="match status" value="1"/>
</dbReference>
<dbReference type="EMBL" id="PDDV01000013">
    <property type="protein sequence ID" value="PEH71390.1"/>
    <property type="molecule type" value="Genomic_DNA"/>
</dbReference>
<dbReference type="RefSeq" id="WP_005290487.1">
    <property type="nucleotide sequence ID" value="NZ_AP028090.1"/>
</dbReference>
<dbReference type="GO" id="GO:0008967">
    <property type="term" value="F:phosphoglycolate phosphatase activity"/>
    <property type="evidence" value="ECO:0007669"/>
    <property type="project" value="TreeGrafter"/>
</dbReference>
<dbReference type="InterPro" id="IPR036412">
    <property type="entry name" value="HAD-like_sf"/>
</dbReference>
<protein>
    <submittedName>
        <fullName evidence="2">GMP/IMP nucleotidase</fullName>
    </submittedName>
</protein>
<dbReference type="STRING" id="636.AAW15_00970"/>
<reference evidence="3" key="1">
    <citation type="submission" date="2017-09" db="EMBL/GenBank/DDBJ databases">
        <title>FDA dAtabase for Regulatory Grade micrObial Sequences (FDA-ARGOS): Supporting development and validation of Infectious Disease Dx tests.</title>
        <authorList>
            <person name="Goldberg B."/>
            <person name="Campos J."/>
            <person name="Tallon L."/>
            <person name="Sadzewicz L."/>
            <person name="Ott S."/>
            <person name="Zhao X."/>
            <person name="Nagaraj S."/>
            <person name="Vavikolanu K."/>
            <person name="Aluvathingal J."/>
            <person name="Nadendla S."/>
            <person name="Geyer C."/>
            <person name="Sichtig H."/>
        </authorList>
    </citation>
    <scope>NUCLEOTIDE SEQUENCE [LARGE SCALE GENOMIC DNA]</scope>
    <source>
        <strain evidence="3">FDAARGOS_370</strain>
    </source>
</reference>
<dbReference type="PRINTS" id="PR00413">
    <property type="entry name" value="HADHALOGNASE"/>
</dbReference>
<dbReference type="SFLD" id="SFLDS00003">
    <property type="entry name" value="Haloacid_Dehalogenase"/>
    <property type="match status" value="1"/>
</dbReference>
<dbReference type="SUPFAM" id="SSF56784">
    <property type="entry name" value="HAD-like"/>
    <property type="match status" value="1"/>
</dbReference>
<organism evidence="2 3">
    <name type="scientific">Edwardsiella tarda</name>
    <dbReference type="NCBI Taxonomy" id="636"/>
    <lineage>
        <taxon>Bacteria</taxon>
        <taxon>Pseudomonadati</taxon>
        <taxon>Pseudomonadota</taxon>
        <taxon>Gammaproteobacteria</taxon>
        <taxon>Enterobacterales</taxon>
        <taxon>Hafniaceae</taxon>
        <taxon>Edwardsiella</taxon>
    </lineage>
</organism>
<dbReference type="InterPro" id="IPR050155">
    <property type="entry name" value="HAD-like_hydrolase_sf"/>
</dbReference>
<dbReference type="InterPro" id="IPR023214">
    <property type="entry name" value="HAD_sf"/>
</dbReference>
<dbReference type="GO" id="GO:0046872">
    <property type="term" value="F:metal ion binding"/>
    <property type="evidence" value="ECO:0007669"/>
    <property type="project" value="UniProtKB-KW"/>
</dbReference>
<keyword evidence="1" id="KW-0479">Metal-binding</keyword>
<dbReference type="InterPro" id="IPR006439">
    <property type="entry name" value="HAD-SF_hydro_IA"/>
</dbReference>
<dbReference type="GO" id="GO:0006281">
    <property type="term" value="P:DNA repair"/>
    <property type="evidence" value="ECO:0007669"/>
    <property type="project" value="TreeGrafter"/>
</dbReference>
<dbReference type="GeneID" id="93122155"/>